<feature type="compositionally biased region" description="Basic and acidic residues" evidence="1">
    <location>
        <begin position="125"/>
        <end position="142"/>
    </location>
</feature>
<evidence type="ECO:0000256" key="1">
    <source>
        <dbReference type="SAM" id="MobiDB-lite"/>
    </source>
</evidence>
<organism evidence="2 3">
    <name type="scientific">Bradyrhizobium elkanii</name>
    <dbReference type="NCBI Taxonomy" id="29448"/>
    <lineage>
        <taxon>Bacteria</taxon>
        <taxon>Pseudomonadati</taxon>
        <taxon>Pseudomonadota</taxon>
        <taxon>Alphaproteobacteria</taxon>
        <taxon>Hyphomicrobiales</taxon>
        <taxon>Nitrobacteraceae</taxon>
        <taxon>Bradyrhizobium</taxon>
    </lineage>
</organism>
<accession>A0A8I1YEX8</accession>
<gene>
    <name evidence="2" type="ORF">JOH49_007233</name>
</gene>
<name>A0A8I1YEX8_BRAEL</name>
<dbReference type="RefSeq" id="WP_209945255.1">
    <property type="nucleotide sequence ID" value="NZ_JAFICZ010000001.1"/>
</dbReference>
<comment type="caution">
    <text evidence="2">The sequence shown here is derived from an EMBL/GenBank/DDBJ whole genome shotgun (WGS) entry which is preliminary data.</text>
</comment>
<proteinExistence type="predicted"/>
<sequence length="142" mass="15986">MPIYLVRTIKNHDLVGVFAAPSVLDLALLLDEALDPGGCEYQRLPPGGIMWEQRAITIPIEQSEEDEEKDAEDVPWSEARFTEDWETALYGMGKAARWTKIDVALEDMYGANPEAPEPEPSPKPLTKERAGELLFYRKPEAK</sequence>
<feature type="region of interest" description="Disordered" evidence="1">
    <location>
        <begin position="109"/>
        <end position="142"/>
    </location>
</feature>
<evidence type="ECO:0000313" key="3">
    <source>
        <dbReference type="Proteomes" id="UP000673383"/>
    </source>
</evidence>
<dbReference type="Proteomes" id="UP000673383">
    <property type="component" value="Unassembled WGS sequence"/>
</dbReference>
<dbReference type="AlphaFoldDB" id="A0A8I1YEX8"/>
<dbReference type="EMBL" id="JAFICZ010000001">
    <property type="protein sequence ID" value="MBP1297480.1"/>
    <property type="molecule type" value="Genomic_DNA"/>
</dbReference>
<protein>
    <submittedName>
        <fullName evidence="2">Uncharacterized protein</fullName>
    </submittedName>
</protein>
<reference evidence="2" key="1">
    <citation type="submission" date="2021-02" db="EMBL/GenBank/DDBJ databases">
        <title>Genomic Encyclopedia of Type Strains, Phase IV (KMG-V): Genome sequencing to study the core and pangenomes of soil and plant-associated prokaryotes.</title>
        <authorList>
            <person name="Whitman W."/>
        </authorList>
    </citation>
    <scope>NUCLEOTIDE SEQUENCE</scope>
    <source>
        <strain evidence="2">USDA 406</strain>
    </source>
</reference>
<evidence type="ECO:0000313" key="2">
    <source>
        <dbReference type="EMBL" id="MBP1297480.1"/>
    </source>
</evidence>